<evidence type="ECO:0000256" key="3">
    <source>
        <dbReference type="SAM" id="MobiDB-lite"/>
    </source>
</evidence>
<organism evidence="5 6">
    <name type="scientific">Paremcibacter congregatus</name>
    <dbReference type="NCBI Taxonomy" id="2043170"/>
    <lineage>
        <taxon>Bacteria</taxon>
        <taxon>Pseudomonadati</taxon>
        <taxon>Pseudomonadota</taxon>
        <taxon>Alphaproteobacteria</taxon>
        <taxon>Emcibacterales</taxon>
        <taxon>Emcibacteraceae</taxon>
        <taxon>Paremcibacter</taxon>
    </lineage>
</organism>
<dbReference type="PANTHER" id="PTHR44591">
    <property type="entry name" value="STRESS RESPONSE REGULATOR PROTEIN 1"/>
    <property type="match status" value="1"/>
</dbReference>
<name>A0A2G4YM44_9PROT</name>
<dbReference type="Proteomes" id="UP000229730">
    <property type="component" value="Unassembled WGS sequence"/>
</dbReference>
<reference evidence="5 6" key="1">
    <citation type="submission" date="2017-10" db="EMBL/GenBank/DDBJ databases">
        <title>Frigbacter circumglobatus gen. nov. sp. nov., isolated from sediment cultured in situ.</title>
        <authorList>
            <person name="Zhao Z."/>
        </authorList>
    </citation>
    <scope>NUCLEOTIDE SEQUENCE [LARGE SCALE GENOMIC DNA]</scope>
    <source>
        <strain evidence="5 6">ZYL</strain>
    </source>
</reference>
<dbReference type="InterPro" id="IPR011006">
    <property type="entry name" value="CheY-like_superfamily"/>
</dbReference>
<feature type="compositionally biased region" description="Basic and acidic residues" evidence="3">
    <location>
        <begin position="155"/>
        <end position="176"/>
    </location>
</feature>
<dbReference type="SMART" id="SM00448">
    <property type="entry name" value="REC"/>
    <property type="match status" value="1"/>
</dbReference>
<protein>
    <recommendedName>
        <fullName evidence="4">Response regulatory domain-containing protein</fullName>
    </recommendedName>
</protein>
<dbReference type="OrthoDB" id="9786548at2"/>
<comment type="caution">
    <text evidence="5">The sequence shown here is derived from an EMBL/GenBank/DDBJ whole genome shotgun (WGS) entry which is preliminary data.</text>
</comment>
<proteinExistence type="predicted"/>
<dbReference type="InParanoid" id="A0A2G4YM44"/>
<evidence type="ECO:0000313" key="5">
    <source>
        <dbReference type="EMBL" id="PHZ83382.1"/>
    </source>
</evidence>
<feature type="region of interest" description="Disordered" evidence="3">
    <location>
        <begin position="152"/>
        <end position="186"/>
    </location>
</feature>
<feature type="domain" description="Response regulatory" evidence="4">
    <location>
        <begin position="14"/>
        <end position="133"/>
    </location>
</feature>
<feature type="modified residue" description="4-aspartylphosphate" evidence="2">
    <location>
        <position position="64"/>
    </location>
</feature>
<dbReference type="PROSITE" id="PS50110">
    <property type="entry name" value="RESPONSE_REGULATORY"/>
    <property type="match status" value="1"/>
</dbReference>
<dbReference type="EMBL" id="PDEM01000033">
    <property type="protein sequence ID" value="PHZ83382.1"/>
    <property type="molecule type" value="Genomic_DNA"/>
</dbReference>
<evidence type="ECO:0000313" key="6">
    <source>
        <dbReference type="Proteomes" id="UP000229730"/>
    </source>
</evidence>
<evidence type="ECO:0000256" key="2">
    <source>
        <dbReference type="PROSITE-ProRule" id="PRU00169"/>
    </source>
</evidence>
<feature type="compositionally biased region" description="Pro residues" evidence="3">
    <location>
        <begin position="177"/>
        <end position="186"/>
    </location>
</feature>
<dbReference type="Gene3D" id="3.40.50.2300">
    <property type="match status" value="1"/>
</dbReference>
<dbReference type="Pfam" id="PF00072">
    <property type="entry name" value="Response_reg"/>
    <property type="match status" value="1"/>
</dbReference>
<dbReference type="GO" id="GO:0000160">
    <property type="term" value="P:phosphorelay signal transduction system"/>
    <property type="evidence" value="ECO:0007669"/>
    <property type="project" value="InterPro"/>
</dbReference>
<dbReference type="CDD" id="cd00156">
    <property type="entry name" value="REC"/>
    <property type="match status" value="1"/>
</dbReference>
<keyword evidence="1 2" id="KW-0597">Phosphoprotein</keyword>
<dbReference type="AlphaFoldDB" id="A0A2G4YM44"/>
<sequence length="186" mass="21191">MRTPVTEETFHNKKILILDDDRYMAGILRSILEIFNIGHISLTASTDEAIKSLQNRTFDCVFVDNLISADNGMNLVEYVRKSQDDQKRKIPIILCTAFTGLRSILTARDTGVTEVLAKPISPEQVMSKLGNALFNPRPFIFCDVYTGPDRRRRINRDGDVKEKRRTEEVILEDTEKPPLPPQETTP</sequence>
<dbReference type="InterPro" id="IPR001789">
    <property type="entry name" value="Sig_transdc_resp-reg_receiver"/>
</dbReference>
<gene>
    <name evidence="5" type="ORF">CRD36_17620</name>
</gene>
<evidence type="ECO:0000259" key="4">
    <source>
        <dbReference type="PROSITE" id="PS50110"/>
    </source>
</evidence>
<accession>A0A2G4YM44</accession>
<evidence type="ECO:0000256" key="1">
    <source>
        <dbReference type="ARBA" id="ARBA00022553"/>
    </source>
</evidence>
<keyword evidence="6" id="KW-1185">Reference proteome</keyword>
<dbReference type="PANTHER" id="PTHR44591:SF3">
    <property type="entry name" value="RESPONSE REGULATORY DOMAIN-CONTAINING PROTEIN"/>
    <property type="match status" value="1"/>
</dbReference>
<dbReference type="SUPFAM" id="SSF52172">
    <property type="entry name" value="CheY-like"/>
    <property type="match status" value="1"/>
</dbReference>
<dbReference type="InterPro" id="IPR050595">
    <property type="entry name" value="Bact_response_regulator"/>
</dbReference>